<reference evidence="10" key="4">
    <citation type="submission" date="2021-06" db="EMBL/GenBank/DDBJ databases">
        <authorList>
            <consortium name="NCBI Pathogen Detection Project"/>
        </authorList>
    </citation>
    <scope>NUCLEOTIDE SEQUENCE</scope>
    <source>
        <strain evidence="10">Clostridioides</strain>
    </source>
</reference>
<protein>
    <recommendedName>
        <fullName evidence="1">pyridoxal kinase</fullName>
        <ecNumber evidence="1">2.7.1.35</ecNumber>
    </recommendedName>
</protein>
<organism evidence="8">
    <name type="scientific">Clostridioides difficile</name>
    <name type="common">Peptoclostridium difficile</name>
    <dbReference type="NCBI Taxonomy" id="1496"/>
    <lineage>
        <taxon>Bacteria</taxon>
        <taxon>Bacillati</taxon>
        <taxon>Bacillota</taxon>
        <taxon>Clostridia</taxon>
        <taxon>Peptostreptococcales</taxon>
        <taxon>Peptostreptococcaceae</taxon>
        <taxon>Clostridioides</taxon>
    </lineage>
</organism>
<keyword evidence="4 8" id="KW-0418">Kinase</keyword>
<evidence type="ECO:0000256" key="5">
    <source>
        <dbReference type="ARBA" id="ARBA00022840"/>
    </source>
</evidence>
<dbReference type="OMA" id="DCIYSGF"/>
<dbReference type="GO" id="GO:0009443">
    <property type="term" value="P:pyridoxal 5'-phosphate salvage"/>
    <property type="evidence" value="ECO:0007669"/>
    <property type="project" value="InterPro"/>
</dbReference>
<evidence type="ECO:0000313" key="14">
    <source>
        <dbReference type="Proteomes" id="UP000411588"/>
    </source>
</evidence>
<dbReference type="InterPro" id="IPR013749">
    <property type="entry name" value="PM/HMP-P_kinase-1"/>
</dbReference>
<dbReference type="NCBIfam" id="NF005491">
    <property type="entry name" value="PRK07105.1"/>
    <property type="match status" value="1"/>
</dbReference>
<gene>
    <name evidence="11" type="primary">pdxK</name>
    <name evidence="9" type="ORF">BN1095_340077</name>
    <name evidence="8" type="ORF">BN1096_560269</name>
    <name evidence="7" type="ORF">BN1097_540272</name>
    <name evidence="10" type="ORF">KRQ00_000488</name>
    <name evidence="12" type="ORF">SAMEA1402366_00638</name>
    <name evidence="11" type="ORF">SAMEA1402399_02250</name>
</gene>
<evidence type="ECO:0000256" key="2">
    <source>
        <dbReference type="ARBA" id="ARBA00022679"/>
    </source>
</evidence>
<dbReference type="InterPro" id="IPR004625">
    <property type="entry name" value="PyrdxlKinase"/>
</dbReference>
<evidence type="ECO:0000313" key="11">
    <source>
        <dbReference type="EMBL" id="VFD32811.1"/>
    </source>
</evidence>
<dbReference type="Proteomes" id="UP000372533">
    <property type="component" value="Unassembled WGS sequence"/>
</dbReference>
<dbReference type="PANTHER" id="PTHR10534:SF2">
    <property type="entry name" value="PYRIDOXAL KINASE"/>
    <property type="match status" value="1"/>
</dbReference>
<reference evidence="8" key="1">
    <citation type="submission" date="2014-07" db="EMBL/GenBank/DDBJ databases">
        <authorList>
            <person name="Monot Marc"/>
        </authorList>
    </citation>
    <scope>NUCLEOTIDE SEQUENCE</scope>
    <source>
        <strain evidence="9">7032989</strain>
        <strain evidence="7">7032994</strain>
    </source>
</reference>
<dbReference type="Proteomes" id="UP000879542">
    <property type="component" value="Unassembled WGS sequence"/>
</dbReference>
<evidence type="ECO:0000313" key="13">
    <source>
        <dbReference type="Proteomes" id="UP000372533"/>
    </source>
</evidence>
<accession>A0A031WG16</accession>
<evidence type="ECO:0000256" key="1">
    <source>
        <dbReference type="ARBA" id="ARBA00012104"/>
    </source>
</evidence>
<feature type="domain" description="Pyridoxamine kinase/Phosphomethylpyrimidine kinase" evidence="6">
    <location>
        <begin position="53"/>
        <end position="254"/>
    </location>
</feature>
<reference evidence="10" key="2">
    <citation type="journal article" date="2018" name="Genome Biol.">
        <title>SKESA: strategic k-mer extension for scrupulous assemblies.</title>
        <authorList>
            <person name="Souvorov A."/>
            <person name="Agarwala R."/>
            <person name="Lipman D.J."/>
        </authorList>
    </citation>
    <scope>NUCLEOTIDE SEQUENCE</scope>
    <source>
        <strain evidence="10">Clostridioides</strain>
    </source>
</reference>
<dbReference type="GO" id="GO:0005829">
    <property type="term" value="C:cytosol"/>
    <property type="evidence" value="ECO:0007669"/>
    <property type="project" value="TreeGrafter"/>
</dbReference>
<dbReference type="PANTHER" id="PTHR10534">
    <property type="entry name" value="PYRIDOXAL KINASE"/>
    <property type="match status" value="1"/>
</dbReference>
<dbReference type="Pfam" id="PF08543">
    <property type="entry name" value="Phos_pyr_kin"/>
    <property type="match status" value="1"/>
</dbReference>
<dbReference type="EMBL" id="DAEQIJ010000002">
    <property type="protein sequence ID" value="HBH2618763.1"/>
    <property type="molecule type" value="Genomic_DNA"/>
</dbReference>
<evidence type="ECO:0000313" key="8">
    <source>
        <dbReference type="EMBL" id="CDS86680.1"/>
    </source>
</evidence>
<sequence length="273" mass="30545">MQKKVAAINDLSGIGKCSLSVAIPILSALKVQCCPFPTAILSSQTGYPEFTFLDFTDEMVKYSNVWKNLKVNFDSIYSGFLGSKHQIEIVANFINDYPNAFIVVDPVMGDNGVMYPIFTEEMRQEIKELVKHSDLTTPNLTEACFLTGNDYTKSDYNRDELIYIAKSVSDLGPSKVVITGILEDDNILNLAYDRDNDHVFFTSVKYNNCSYSGTGDIFTSILCGMLVNKHDLGVAVNTATDFIYKTINYTSQFDTDRNDGVMFENFLSDLTNI</sequence>
<reference evidence="12 13" key="3">
    <citation type="submission" date="2019-04" db="EMBL/GenBank/DDBJ databases">
        <authorList>
            <consortium name="Pathogen Informatics"/>
        </authorList>
    </citation>
    <scope>NUCLEOTIDE SEQUENCE [LARGE SCALE GENOMIC DNA]</scope>
    <source>
        <strain evidence="11">Clo34</strain>
        <strain evidence="14">clo34</strain>
        <strain evidence="12">Tl291</strain>
        <strain evidence="13">tl291</strain>
    </source>
</reference>
<dbReference type="EMBL" id="CAAJVP010000002">
    <property type="protein sequence ID" value="VHX96211.1"/>
    <property type="molecule type" value="Genomic_DNA"/>
</dbReference>
<evidence type="ECO:0000313" key="7">
    <source>
        <dbReference type="EMBL" id="CDS86197.1"/>
    </source>
</evidence>
<dbReference type="EMBL" id="LK933005">
    <property type="protein sequence ID" value="CDT19718.1"/>
    <property type="molecule type" value="Genomic_DNA"/>
</dbReference>
<dbReference type="EMBL" id="LK932392">
    <property type="protein sequence ID" value="CDS86197.1"/>
    <property type="molecule type" value="Genomic_DNA"/>
</dbReference>
<dbReference type="PATRIC" id="fig|1496.1371.peg.2212"/>
<dbReference type="InterPro" id="IPR029056">
    <property type="entry name" value="Ribokinase-like"/>
</dbReference>
<evidence type="ECO:0000256" key="3">
    <source>
        <dbReference type="ARBA" id="ARBA00022741"/>
    </source>
</evidence>
<dbReference type="KEGG" id="pdf:CD630DERM_13530"/>
<evidence type="ECO:0000259" key="6">
    <source>
        <dbReference type="Pfam" id="PF08543"/>
    </source>
</evidence>
<dbReference type="RefSeq" id="WP_003428191.1">
    <property type="nucleotide sequence ID" value="NZ_AP025558.1"/>
</dbReference>
<dbReference type="EMBL" id="LK932509">
    <property type="protein sequence ID" value="CDS86680.1"/>
    <property type="molecule type" value="Genomic_DNA"/>
</dbReference>
<evidence type="ECO:0000313" key="9">
    <source>
        <dbReference type="EMBL" id="CDT19718.1"/>
    </source>
</evidence>
<evidence type="ECO:0000313" key="12">
    <source>
        <dbReference type="EMBL" id="VHX96211.1"/>
    </source>
</evidence>
<keyword evidence="2 8" id="KW-0808">Transferase</keyword>
<dbReference type="GO" id="GO:0005524">
    <property type="term" value="F:ATP binding"/>
    <property type="evidence" value="ECO:0007669"/>
    <property type="project" value="UniProtKB-KW"/>
</dbReference>
<name>A0A031WG16_CLODI</name>
<dbReference type="EC" id="2.7.1.35" evidence="1"/>
<proteinExistence type="predicted"/>
<keyword evidence="5" id="KW-0067">ATP-binding</keyword>
<keyword evidence="3" id="KW-0547">Nucleotide-binding</keyword>
<dbReference type="GO" id="GO:0008478">
    <property type="term" value="F:pyridoxal kinase activity"/>
    <property type="evidence" value="ECO:0007669"/>
    <property type="project" value="UniProtKB-EC"/>
</dbReference>
<dbReference type="EMBL" id="CAADAN010000007">
    <property type="protein sequence ID" value="VFD32811.1"/>
    <property type="molecule type" value="Genomic_DNA"/>
</dbReference>
<evidence type="ECO:0000256" key="4">
    <source>
        <dbReference type="ARBA" id="ARBA00022777"/>
    </source>
</evidence>
<dbReference type="CDD" id="cd01173">
    <property type="entry name" value="pyridoxal_pyridoxamine_kinase"/>
    <property type="match status" value="1"/>
</dbReference>
<dbReference type="Gene3D" id="3.40.1190.20">
    <property type="match status" value="1"/>
</dbReference>
<dbReference type="SUPFAM" id="SSF53613">
    <property type="entry name" value="Ribokinase-like"/>
    <property type="match status" value="1"/>
</dbReference>
<evidence type="ECO:0000313" key="10">
    <source>
        <dbReference type="EMBL" id="HBH2618763.1"/>
    </source>
</evidence>
<dbReference type="Proteomes" id="UP000411588">
    <property type="component" value="Unassembled WGS sequence"/>
</dbReference>
<dbReference type="AlphaFoldDB" id="A0A031WG16"/>